<gene>
    <name evidence="1" type="ORF">METZ01_LOCUS96179</name>
</gene>
<dbReference type="EMBL" id="UINC01009671">
    <property type="protein sequence ID" value="SVA43325.1"/>
    <property type="molecule type" value="Genomic_DNA"/>
</dbReference>
<sequence length="178" mass="20321">VEIAGRDFTFGFSLNRGIVASEGRFLVLVSAHTTPVDREWLGTLVEPLRDPEVAMTYGRQMGEARSKFSERQDLRRTFGEERQVIQPPNFFANNANSAVRRDLWEKQPFDEGLPGLEDAAWAKYWMDRGYQVVYEPRAGIHHIHTETWPQVEHRYFREAVAAHAIGVRGPSHVSGEIA</sequence>
<feature type="non-terminal residue" evidence="1">
    <location>
        <position position="178"/>
    </location>
</feature>
<reference evidence="1" key="1">
    <citation type="submission" date="2018-05" db="EMBL/GenBank/DDBJ databases">
        <authorList>
            <person name="Lanie J.A."/>
            <person name="Ng W.-L."/>
            <person name="Kazmierczak K.M."/>
            <person name="Andrzejewski T.M."/>
            <person name="Davidsen T.M."/>
            <person name="Wayne K.J."/>
            <person name="Tettelin H."/>
            <person name="Glass J.I."/>
            <person name="Rusch D."/>
            <person name="Podicherti R."/>
            <person name="Tsui H.-C.T."/>
            <person name="Winkler M.E."/>
        </authorList>
    </citation>
    <scope>NUCLEOTIDE SEQUENCE</scope>
</reference>
<dbReference type="SUPFAM" id="SSF53448">
    <property type="entry name" value="Nucleotide-diphospho-sugar transferases"/>
    <property type="match status" value="1"/>
</dbReference>
<organism evidence="1">
    <name type="scientific">marine metagenome</name>
    <dbReference type="NCBI Taxonomy" id="408172"/>
    <lineage>
        <taxon>unclassified sequences</taxon>
        <taxon>metagenomes</taxon>
        <taxon>ecological metagenomes</taxon>
    </lineage>
</organism>
<accession>A0A381VSR2</accession>
<protein>
    <recommendedName>
        <fullName evidence="2">Glycosyltransferase 2-like domain-containing protein</fullName>
    </recommendedName>
</protein>
<evidence type="ECO:0000313" key="1">
    <source>
        <dbReference type="EMBL" id="SVA43325.1"/>
    </source>
</evidence>
<dbReference type="Gene3D" id="3.90.550.10">
    <property type="entry name" value="Spore Coat Polysaccharide Biosynthesis Protein SpsA, Chain A"/>
    <property type="match status" value="1"/>
</dbReference>
<dbReference type="AlphaFoldDB" id="A0A381VSR2"/>
<feature type="non-terminal residue" evidence="1">
    <location>
        <position position="1"/>
    </location>
</feature>
<name>A0A381VSR2_9ZZZZ</name>
<proteinExistence type="predicted"/>
<evidence type="ECO:0008006" key="2">
    <source>
        <dbReference type="Google" id="ProtNLM"/>
    </source>
</evidence>
<dbReference type="InterPro" id="IPR029044">
    <property type="entry name" value="Nucleotide-diphossugar_trans"/>
</dbReference>